<evidence type="ECO:0000256" key="6">
    <source>
        <dbReference type="RuleBase" id="RU003915"/>
    </source>
</evidence>
<keyword evidence="9" id="KW-1185">Reference proteome</keyword>
<dbReference type="OrthoDB" id="9814548at2"/>
<evidence type="ECO:0000259" key="7">
    <source>
        <dbReference type="PROSITE" id="PS50059"/>
    </source>
</evidence>
<reference evidence="8 9" key="1">
    <citation type="submission" date="2014-09" db="EMBL/GenBank/DDBJ databases">
        <title>Vibrio maritimus JCM 19235. (C45) whole genome shotgun sequence.</title>
        <authorList>
            <person name="Sawabe T."/>
            <person name="Meirelles P."/>
            <person name="Nakanishi M."/>
            <person name="Sayaka M."/>
            <person name="Hattori M."/>
            <person name="Ohkuma M."/>
        </authorList>
    </citation>
    <scope>NUCLEOTIDE SEQUENCE [LARGE SCALE GENOMIC DNA]</scope>
    <source>
        <strain evidence="9">JCM19235</strain>
    </source>
</reference>
<dbReference type="Gene3D" id="3.10.50.40">
    <property type="match status" value="1"/>
</dbReference>
<keyword evidence="3 5" id="KW-0697">Rotamase</keyword>
<dbReference type="GO" id="GO:0006457">
    <property type="term" value="P:protein folding"/>
    <property type="evidence" value="ECO:0007669"/>
    <property type="project" value="InterPro"/>
</dbReference>
<dbReference type="EC" id="5.2.1.8" evidence="6"/>
<organism evidence="8 9">
    <name type="scientific">Vibrio maritimus</name>
    <dbReference type="NCBI Taxonomy" id="990268"/>
    <lineage>
        <taxon>Bacteria</taxon>
        <taxon>Pseudomonadati</taxon>
        <taxon>Pseudomonadota</taxon>
        <taxon>Gammaproteobacteria</taxon>
        <taxon>Vibrionales</taxon>
        <taxon>Vibrionaceae</taxon>
        <taxon>Vibrio</taxon>
    </lineage>
</organism>
<dbReference type="PROSITE" id="PS50059">
    <property type="entry name" value="FKBP_PPIASE"/>
    <property type="match status" value="1"/>
</dbReference>
<sequence length="205" mass="23571">MEIETLEQKVSYIYGREIAKELAQKSFPKMNIKIIQEAIMEAFMQKPWPFDPSEAEELKKEMEEQRKRSQAEHLEQKQQFEATFFERNGAREEVNIHSSGIQYEIIHAGEGESESDANSQFVVRHKTWLLNGQQVDGSAHLPEPMRVTLHQAPVSWLVALKEMPIGATWRLYVPAHLAYKEDAHPNVPAETAVIFDLKLEGVESK</sequence>
<evidence type="ECO:0000256" key="5">
    <source>
        <dbReference type="PROSITE-ProRule" id="PRU00277"/>
    </source>
</evidence>
<dbReference type="InterPro" id="IPR046357">
    <property type="entry name" value="PPIase_dom_sf"/>
</dbReference>
<dbReference type="Pfam" id="PF01346">
    <property type="entry name" value="FKBP_N"/>
    <property type="match status" value="1"/>
</dbReference>
<dbReference type="Proteomes" id="UP000029228">
    <property type="component" value="Unassembled WGS sequence"/>
</dbReference>
<accession>A0A090RX13</accession>
<evidence type="ECO:0000256" key="1">
    <source>
        <dbReference type="ARBA" id="ARBA00000971"/>
    </source>
</evidence>
<dbReference type="EMBL" id="BBMR01000003">
    <property type="protein sequence ID" value="GAL19093.1"/>
    <property type="molecule type" value="Genomic_DNA"/>
</dbReference>
<comment type="similarity">
    <text evidence="2 6">Belongs to the FKBP-type PPIase family.</text>
</comment>
<dbReference type="PANTHER" id="PTHR43811:SF19">
    <property type="entry name" value="39 KDA FK506-BINDING NUCLEAR PROTEIN"/>
    <property type="match status" value="1"/>
</dbReference>
<evidence type="ECO:0000256" key="4">
    <source>
        <dbReference type="ARBA" id="ARBA00023235"/>
    </source>
</evidence>
<dbReference type="InterPro" id="IPR000774">
    <property type="entry name" value="PPIase_FKBP_N"/>
</dbReference>
<dbReference type="GO" id="GO:0003755">
    <property type="term" value="F:peptidyl-prolyl cis-trans isomerase activity"/>
    <property type="evidence" value="ECO:0007669"/>
    <property type="project" value="UniProtKB-UniRule"/>
</dbReference>
<evidence type="ECO:0000313" key="8">
    <source>
        <dbReference type="EMBL" id="GAL19093.1"/>
    </source>
</evidence>
<evidence type="ECO:0000313" key="9">
    <source>
        <dbReference type="Proteomes" id="UP000029228"/>
    </source>
</evidence>
<proteinExistence type="inferred from homology"/>
<reference evidence="8 9" key="2">
    <citation type="submission" date="2014-09" db="EMBL/GenBank/DDBJ databases">
        <authorList>
            <consortium name="NBRP consortium"/>
            <person name="Sawabe T."/>
            <person name="Meirelles P."/>
            <person name="Nakanishi M."/>
            <person name="Sayaka M."/>
            <person name="Hattori M."/>
            <person name="Ohkuma M."/>
        </authorList>
    </citation>
    <scope>NUCLEOTIDE SEQUENCE [LARGE SCALE GENOMIC DNA]</scope>
    <source>
        <strain evidence="9">JCM19235</strain>
    </source>
</reference>
<dbReference type="InterPro" id="IPR001179">
    <property type="entry name" value="PPIase_FKBP_dom"/>
</dbReference>
<dbReference type="PANTHER" id="PTHR43811">
    <property type="entry name" value="FKBP-TYPE PEPTIDYL-PROLYL CIS-TRANS ISOMERASE FKPA"/>
    <property type="match status" value="1"/>
</dbReference>
<keyword evidence="4 5" id="KW-0413">Isomerase</keyword>
<dbReference type="Gene3D" id="1.10.287.460">
    <property type="entry name" value="Peptidyl-prolyl cis-trans isomerase, FKBP-type, N-terminal domain"/>
    <property type="match status" value="1"/>
</dbReference>
<evidence type="ECO:0000256" key="2">
    <source>
        <dbReference type="ARBA" id="ARBA00006577"/>
    </source>
</evidence>
<evidence type="ECO:0000256" key="3">
    <source>
        <dbReference type="ARBA" id="ARBA00023110"/>
    </source>
</evidence>
<dbReference type="AlphaFoldDB" id="A0A090RX13"/>
<gene>
    <name evidence="8" type="ORF">JCM19235_2516</name>
</gene>
<dbReference type="InterPro" id="IPR036944">
    <property type="entry name" value="PPIase_FKBP_N_sf"/>
</dbReference>
<name>A0A090RX13_9VIBR</name>
<feature type="domain" description="PPIase FKBP-type" evidence="7">
    <location>
        <begin position="118"/>
        <end position="203"/>
    </location>
</feature>
<dbReference type="Pfam" id="PF00254">
    <property type="entry name" value="FKBP_C"/>
    <property type="match status" value="1"/>
</dbReference>
<comment type="caution">
    <text evidence="8">The sequence shown here is derived from an EMBL/GenBank/DDBJ whole genome shotgun (WGS) entry which is preliminary data.</text>
</comment>
<comment type="catalytic activity">
    <reaction evidence="1 5 6">
        <text>[protein]-peptidylproline (omega=180) = [protein]-peptidylproline (omega=0)</text>
        <dbReference type="Rhea" id="RHEA:16237"/>
        <dbReference type="Rhea" id="RHEA-COMP:10747"/>
        <dbReference type="Rhea" id="RHEA-COMP:10748"/>
        <dbReference type="ChEBI" id="CHEBI:83833"/>
        <dbReference type="ChEBI" id="CHEBI:83834"/>
        <dbReference type="EC" id="5.2.1.8"/>
    </reaction>
</comment>
<protein>
    <recommendedName>
        <fullName evidence="6">Peptidyl-prolyl cis-trans isomerase</fullName>
        <ecNumber evidence="6">5.2.1.8</ecNumber>
    </recommendedName>
</protein>
<dbReference type="SUPFAM" id="SSF54534">
    <property type="entry name" value="FKBP-like"/>
    <property type="match status" value="1"/>
</dbReference>
<dbReference type="STRING" id="990268.JCM19235_2516"/>